<dbReference type="NCBIfam" id="NF002344">
    <property type="entry name" value="PRK01305.2-1"/>
    <property type="match status" value="1"/>
</dbReference>
<dbReference type="Proteomes" id="UP000228859">
    <property type="component" value="Unassembled WGS sequence"/>
</dbReference>
<sequence>MTTNNPNTILKECALHEPCSYISGNTQSIHYKVIQECTKEQCEALILRGWRRFGSMYFRPICQECRACESLKIDVERYPLRKSDRRILRKNAHLSTVIRQPTLTREHLSLFERYHRYKHHTRDWDAPKNDPKNYYASFVQGHGDFGFEVLYFEGEKLIAVDLIDILEEGISALYCYYDPDYNSQSLGRYTLLQQIEFARRLGLKWIYLGYYVKGCQSLEYKATYTPSLELMGRPEEDEIPIWKEVTDEYPSL</sequence>
<dbReference type="Pfam" id="PF04377">
    <property type="entry name" value="ATE_C"/>
    <property type="match status" value="1"/>
</dbReference>
<dbReference type="HAMAP" id="MF_00689">
    <property type="entry name" value="Bpt"/>
    <property type="match status" value="1"/>
</dbReference>
<comment type="subcellular location">
    <subcellularLocation>
        <location evidence="4">Cytoplasm</location>
    </subcellularLocation>
</comment>
<dbReference type="PANTHER" id="PTHR21367:SF1">
    <property type="entry name" value="ARGINYL-TRNA--PROTEIN TRANSFERASE 1"/>
    <property type="match status" value="1"/>
</dbReference>
<keyword evidence="3 4" id="KW-0012">Acyltransferase</keyword>
<evidence type="ECO:0000259" key="5">
    <source>
        <dbReference type="Pfam" id="PF04376"/>
    </source>
</evidence>
<comment type="function">
    <text evidence="4">Functions in the N-end rule pathway of protein degradation where it conjugates Leu from its aminoacyl-tRNA to the N-termini of proteins containing an N-terminal aspartate or glutamate.</text>
</comment>
<dbReference type="InterPro" id="IPR007471">
    <property type="entry name" value="N-end_Aminoacyl_Trfase_N"/>
</dbReference>
<dbReference type="PANTHER" id="PTHR21367">
    <property type="entry name" value="ARGININE-TRNA-PROTEIN TRANSFERASE 1"/>
    <property type="match status" value="1"/>
</dbReference>
<evidence type="ECO:0000256" key="3">
    <source>
        <dbReference type="ARBA" id="ARBA00023315"/>
    </source>
</evidence>
<dbReference type="InterPro" id="IPR017138">
    <property type="entry name" value="Asp_Glu_LeuTrfase"/>
</dbReference>
<proteinExistence type="inferred from homology"/>
<comment type="catalytic activity">
    <reaction evidence="4">
        <text>N-terminal L-aspartyl-[protein] + L-leucyl-tRNA(Leu) = N-terminal L-leucyl-L-aspartyl-[protein] + tRNA(Leu) + H(+)</text>
        <dbReference type="Rhea" id="RHEA:50420"/>
        <dbReference type="Rhea" id="RHEA-COMP:9613"/>
        <dbReference type="Rhea" id="RHEA-COMP:9622"/>
        <dbReference type="Rhea" id="RHEA-COMP:12669"/>
        <dbReference type="Rhea" id="RHEA-COMP:12674"/>
        <dbReference type="ChEBI" id="CHEBI:15378"/>
        <dbReference type="ChEBI" id="CHEBI:64720"/>
        <dbReference type="ChEBI" id="CHEBI:78442"/>
        <dbReference type="ChEBI" id="CHEBI:78494"/>
        <dbReference type="ChEBI" id="CHEBI:133042"/>
        <dbReference type="EC" id="2.3.2.29"/>
    </reaction>
</comment>
<dbReference type="RefSeq" id="WP_294895695.1">
    <property type="nucleotide sequence ID" value="NZ_DLUI01000008.1"/>
</dbReference>
<evidence type="ECO:0000256" key="1">
    <source>
        <dbReference type="ARBA" id="ARBA00022490"/>
    </source>
</evidence>
<protein>
    <recommendedName>
        <fullName evidence="4">Aspartate/glutamate leucyltransferase</fullName>
        <ecNumber evidence="4">2.3.2.29</ecNumber>
    </recommendedName>
</protein>
<dbReference type="InterPro" id="IPR030700">
    <property type="entry name" value="N-end_Aminoacyl_Trfase"/>
</dbReference>
<dbReference type="InterPro" id="IPR007472">
    <property type="entry name" value="N-end_Aminoacyl_Trfase_C"/>
</dbReference>
<dbReference type="PIRSF" id="PIRSF037208">
    <property type="entry name" value="ATE_pro_prd"/>
    <property type="match status" value="1"/>
</dbReference>
<organism evidence="7 8">
    <name type="scientific">Sulfuricurvum kujiense</name>
    <dbReference type="NCBI Taxonomy" id="148813"/>
    <lineage>
        <taxon>Bacteria</taxon>
        <taxon>Pseudomonadati</taxon>
        <taxon>Campylobacterota</taxon>
        <taxon>Epsilonproteobacteria</taxon>
        <taxon>Campylobacterales</taxon>
        <taxon>Sulfurimonadaceae</taxon>
        <taxon>Sulfuricurvum</taxon>
    </lineage>
</organism>
<feature type="domain" description="N-end rule aminoacyl transferase C-terminal" evidence="6">
    <location>
        <begin position="106"/>
        <end position="227"/>
    </location>
</feature>
<dbReference type="EMBL" id="DLUI01000008">
    <property type="protein sequence ID" value="DAB39497.1"/>
    <property type="molecule type" value="Genomic_DNA"/>
</dbReference>
<name>A0A2D3WL67_9BACT</name>
<evidence type="ECO:0000256" key="2">
    <source>
        <dbReference type="ARBA" id="ARBA00022679"/>
    </source>
</evidence>
<evidence type="ECO:0000259" key="6">
    <source>
        <dbReference type="Pfam" id="PF04377"/>
    </source>
</evidence>
<comment type="caution">
    <text evidence="7">The sequence shown here is derived from an EMBL/GenBank/DDBJ whole genome shotgun (WGS) entry which is preliminary data.</text>
</comment>
<comment type="similarity">
    <text evidence="4">Belongs to the R-transferase family. Bpt subfamily.</text>
</comment>
<comment type="catalytic activity">
    <reaction evidence="4">
        <text>N-terminal L-glutamyl-[protein] + L-leucyl-tRNA(Leu) = N-terminal L-leucyl-L-glutamyl-[protein] + tRNA(Leu) + H(+)</text>
        <dbReference type="Rhea" id="RHEA:50412"/>
        <dbReference type="Rhea" id="RHEA-COMP:9613"/>
        <dbReference type="Rhea" id="RHEA-COMP:9622"/>
        <dbReference type="Rhea" id="RHEA-COMP:12664"/>
        <dbReference type="Rhea" id="RHEA-COMP:12668"/>
        <dbReference type="ChEBI" id="CHEBI:15378"/>
        <dbReference type="ChEBI" id="CHEBI:64721"/>
        <dbReference type="ChEBI" id="CHEBI:78442"/>
        <dbReference type="ChEBI" id="CHEBI:78494"/>
        <dbReference type="ChEBI" id="CHEBI:133041"/>
        <dbReference type="EC" id="2.3.2.29"/>
    </reaction>
</comment>
<accession>A0A2D3WL67</accession>
<dbReference type="GO" id="GO:0008914">
    <property type="term" value="F:leucyl-tRNA--protein transferase activity"/>
    <property type="evidence" value="ECO:0007669"/>
    <property type="project" value="UniProtKB-UniRule"/>
</dbReference>
<dbReference type="InterPro" id="IPR016181">
    <property type="entry name" value="Acyl_CoA_acyltransferase"/>
</dbReference>
<keyword evidence="1 4" id="KW-0963">Cytoplasm</keyword>
<dbReference type="NCBIfam" id="NF002346">
    <property type="entry name" value="PRK01305.2-3"/>
    <property type="match status" value="1"/>
</dbReference>
<evidence type="ECO:0000313" key="8">
    <source>
        <dbReference type="Proteomes" id="UP000228859"/>
    </source>
</evidence>
<dbReference type="GO" id="GO:0005737">
    <property type="term" value="C:cytoplasm"/>
    <property type="evidence" value="ECO:0007669"/>
    <property type="project" value="UniProtKB-SubCell"/>
</dbReference>
<feature type="domain" description="N-end aminoacyl transferase N-terminal" evidence="5">
    <location>
        <begin position="18"/>
        <end position="86"/>
    </location>
</feature>
<dbReference type="Pfam" id="PF04376">
    <property type="entry name" value="ATE_N"/>
    <property type="match status" value="1"/>
</dbReference>
<dbReference type="EC" id="2.3.2.29" evidence="4"/>
<dbReference type="GO" id="GO:0004057">
    <property type="term" value="F:arginyl-tRNA--protein transferase activity"/>
    <property type="evidence" value="ECO:0007669"/>
    <property type="project" value="InterPro"/>
</dbReference>
<evidence type="ECO:0000313" key="7">
    <source>
        <dbReference type="EMBL" id="DAB39497.1"/>
    </source>
</evidence>
<dbReference type="AlphaFoldDB" id="A0A2D3WL67"/>
<reference evidence="7 8" key="1">
    <citation type="journal article" date="2017" name="Front. Microbiol.">
        <title>Comparative Genomic Analysis of the Class Epsilonproteobacteria and Proposed Reclassification to Epsilonbacteraeota (phyl. nov.).</title>
        <authorList>
            <person name="Waite D.W."/>
            <person name="Vanwonterghem I."/>
            <person name="Rinke C."/>
            <person name="Parks D.H."/>
            <person name="Zhang Y."/>
            <person name="Takai K."/>
            <person name="Sievert S.M."/>
            <person name="Simon J."/>
            <person name="Campbell B.J."/>
            <person name="Hanson T.E."/>
            <person name="Woyke T."/>
            <person name="Klotz M.G."/>
            <person name="Hugenholtz P."/>
        </authorList>
    </citation>
    <scope>NUCLEOTIDE SEQUENCE [LARGE SCALE GENOMIC DNA]</scope>
    <source>
        <strain evidence="7">UBA12443</strain>
    </source>
</reference>
<gene>
    <name evidence="4" type="primary">bpt</name>
    <name evidence="7" type="ORF">CFH83_00455</name>
</gene>
<keyword evidence="2 4" id="KW-0808">Transferase</keyword>
<dbReference type="GO" id="GO:0071596">
    <property type="term" value="P:ubiquitin-dependent protein catabolic process via the N-end rule pathway"/>
    <property type="evidence" value="ECO:0007669"/>
    <property type="project" value="InterPro"/>
</dbReference>
<dbReference type="SUPFAM" id="SSF55729">
    <property type="entry name" value="Acyl-CoA N-acyltransferases (Nat)"/>
    <property type="match status" value="1"/>
</dbReference>
<evidence type="ECO:0000256" key="4">
    <source>
        <dbReference type="HAMAP-Rule" id="MF_00689"/>
    </source>
</evidence>